<proteinExistence type="predicted"/>
<gene>
    <name evidence="3" type="ORF">BDN70DRAFT_843627</name>
</gene>
<reference evidence="3" key="1">
    <citation type="submission" date="2020-11" db="EMBL/GenBank/DDBJ databases">
        <authorList>
            <consortium name="DOE Joint Genome Institute"/>
            <person name="Ahrendt S."/>
            <person name="Riley R."/>
            <person name="Andreopoulos W."/>
            <person name="Labutti K."/>
            <person name="Pangilinan J."/>
            <person name="Ruiz-Duenas F.J."/>
            <person name="Barrasa J.M."/>
            <person name="Sanchez-Garcia M."/>
            <person name="Camarero S."/>
            <person name="Miyauchi S."/>
            <person name="Serrano A."/>
            <person name="Linde D."/>
            <person name="Babiker R."/>
            <person name="Drula E."/>
            <person name="Ayuso-Fernandez I."/>
            <person name="Pacheco R."/>
            <person name="Padilla G."/>
            <person name="Ferreira P."/>
            <person name="Barriuso J."/>
            <person name="Kellner H."/>
            <person name="Castanera R."/>
            <person name="Alfaro M."/>
            <person name="Ramirez L."/>
            <person name="Pisabarro A.G."/>
            <person name="Kuo A."/>
            <person name="Tritt A."/>
            <person name="Lipzen A."/>
            <person name="He G."/>
            <person name="Yan M."/>
            <person name="Ng V."/>
            <person name="Cullen D."/>
            <person name="Martin F."/>
            <person name="Rosso M.-N."/>
            <person name="Henrissat B."/>
            <person name="Hibbett D."/>
            <person name="Martinez A.T."/>
            <person name="Grigoriev I.V."/>
        </authorList>
    </citation>
    <scope>NUCLEOTIDE SEQUENCE</scope>
    <source>
        <strain evidence="3">CIRM-BRFM 674</strain>
    </source>
</reference>
<evidence type="ECO:0000259" key="2">
    <source>
        <dbReference type="Pfam" id="PF12867"/>
    </source>
</evidence>
<feature type="region of interest" description="Disordered" evidence="1">
    <location>
        <begin position="1"/>
        <end position="30"/>
    </location>
</feature>
<sequence length="207" mass="22789">MGTLETTSTLTSAMSVSNARHSSSTNPGDPRVEQQLAVATTILSQALDLLDNHLTSDEQLTVNSTHLPGSTIGKHLRHARDHFVLLLACMLSPAPRVLSYDTRIRNTPMETSLDGARKALHETISQLERVVPTADFNEEITLEAVTPHLHSFKTTLGRELWFASLHCVHHWSMVRVVAGEMGIQLDPDFGFAPSTLVYQGESKSHTE</sequence>
<accession>A0A9P5YQ12</accession>
<dbReference type="SUPFAM" id="SSF109854">
    <property type="entry name" value="DinB/YfiT-like putative metalloenzymes"/>
    <property type="match status" value="1"/>
</dbReference>
<dbReference type="Pfam" id="PF12867">
    <property type="entry name" value="DinB_2"/>
    <property type="match status" value="1"/>
</dbReference>
<dbReference type="AlphaFoldDB" id="A0A9P5YQ12"/>
<dbReference type="PANTHER" id="PTHR39473">
    <property type="match status" value="1"/>
</dbReference>
<dbReference type="InterPro" id="IPR024775">
    <property type="entry name" value="DinB-like"/>
</dbReference>
<evidence type="ECO:0000256" key="1">
    <source>
        <dbReference type="SAM" id="MobiDB-lite"/>
    </source>
</evidence>
<organism evidence="3 4">
    <name type="scientific">Pholiota conissans</name>
    <dbReference type="NCBI Taxonomy" id="109636"/>
    <lineage>
        <taxon>Eukaryota</taxon>
        <taxon>Fungi</taxon>
        <taxon>Dikarya</taxon>
        <taxon>Basidiomycota</taxon>
        <taxon>Agaricomycotina</taxon>
        <taxon>Agaricomycetes</taxon>
        <taxon>Agaricomycetidae</taxon>
        <taxon>Agaricales</taxon>
        <taxon>Agaricineae</taxon>
        <taxon>Strophariaceae</taxon>
        <taxon>Pholiota</taxon>
    </lineage>
</organism>
<evidence type="ECO:0000313" key="3">
    <source>
        <dbReference type="EMBL" id="KAF9473307.1"/>
    </source>
</evidence>
<name>A0A9P5YQ12_9AGAR</name>
<keyword evidence="4" id="KW-1185">Reference proteome</keyword>
<dbReference type="EMBL" id="MU155453">
    <property type="protein sequence ID" value="KAF9473307.1"/>
    <property type="molecule type" value="Genomic_DNA"/>
</dbReference>
<dbReference type="Proteomes" id="UP000807469">
    <property type="component" value="Unassembled WGS sequence"/>
</dbReference>
<comment type="caution">
    <text evidence="3">The sequence shown here is derived from an EMBL/GenBank/DDBJ whole genome shotgun (WGS) entry which is preliminary data.</text>
</comment>
<feature type="domain" description="DinB-like" evidence="2">
    <location>
        <begin position="48"/>
        <end position="172"/>
    </location>
</feature>
<feature type="compositionally biased region" description="Polar residues" evidence="1">
    <location>
        <begin position="1"/>
        <end position="27"/>
    </location>
</feature>
<evidence type="ECO:0000313" key="4">
    <source>
        <dbReference type="Proteomes" id="UP000807469"/>
    </source>
</evidence>
<dbReference type="OrthoDB" id="5564877at2759"/>
<protein>
    <recommendedName>
        <fullName evidence="2">DinB-like domain-containing protein</fullName>
    </recommendedName>
</protein>
<dbReference type="InterPro" id="IPR034660">
    <property type="entry name" value="DinB/YfiT-like"/>
</dbReference>
<dbReference type="PANTHER" id="PTHR39473:SF1">
    <property type="entry name" value="DINB-LIKE DOMAIN-CONTAINING PROTEIN"/>
    <property type="match status" value="1"/>
</dbReference>